<comment type="similarity">
    <text evidence="4">Belongs to the FlgA family.</text>
</comment>
<keyword evidence="2 4" id="KW-0732">Signal</keyword>
<dbReference type="KEGG" id="shd:SUTH_00916"/>
<comment type="subcellular location">
    <subcellularLocation>
        <location evidence="1 4">Periplasm</location>
    </subcellularLocation>
</comment>
<reference evidence="6 7" key="1">
    <citation type="journal article" date="2014" name="Syst. Appl. Microbiol.">
        <title>Complete genomes of freshwater sulfur oxidizers Sulfuricella denitrificans skB26 and Sulfuritalea hydrogenivorans sk43H: genetic insights into the sulfur oxidation pathway of betaproteobacteria.</title>
        <authorList>
            <person name="Watanabe T."/>
            <person name="Kojima H."/>
            <person name="Fukui M."/>
        </authorList>
    </citation>
    <scope>NUCLEOTIDE SEQUENCE [LARGE SCALE GENOMIC DNA]</scope>
    <source>
        <strain evidence="6">DSM22779</strain>
    </source>
</reference>
<evidence type="ECO:0000259" key="5">
    <source>
        <dbReference type="SMART" id="SM00858"/>
    </source>
</evidence>
<dbReference type="SMART" id="SM00858">
    <property type="entry name" value="SAF"/>
    <property type="match status" value="1"/>
</dbReference>
<dbReference type="Proteomes" id="UP000031637">
    <property type="component" value="Chromosome"/>
</dbReference>
<dbReference type="EMBL" id="AP012547">
    <property type="protein sequence ID" value="BAO28722.1"/>
    <property type="molecule type" value="Genomic_DNA"/>
</dbReference>
<keyword evidence="3 4" id="KW-0574">Periplasm</keyword>
<dbReference type="InterPro" id="IPR017585">
    <property type="entry name" value="SAF_FlgA"/>
</dbReference>
<dbReference type="PANTHER" id="PTHR36307">
    <property type="entry name" value="FLAGELLA BASAL BODY P-RING FORMATION PROTEIN FLGA"/>
    <property type="match status" value="1"/>
</dbReference>
<dbReference type="RefSeq" id="WP_041097434.1">
    <property type="nucleotide sequence ID" value="NZ_AP012547.1"/>
</dbReference>
<name>W0SCQ4_9PROT</name>
<dbReference type="OrthoDB" id="8561436at2"/>
<dbReference type="Gene3D" id="2.30.30.760">
    <property type="match status" value="1"/>
</dbReference>
<dbReference type="Pfam" id="PF17656">
    <property type="entry name" value="ChapFlgA_N"/>
    <property type="match status" value="1"/>
</dbReference>
<organism evidence="6 7">
    <name type="scientific">Sulfuritalea hydrogenivorans sk43H</name>
    <dbReference type="NCBI Taxonomy" id="1223802"/>
    <lineage>
        <taxon>Bacteria</taxon>
        <taxon>Pseudomonadati</taxon>
        <taxon>Pseudomonadota</taxon>
        <taxon>Betaproteobacteria</taxon>
        <taxon>Nitrosomonadales</taxon>
        <taxon>Sterolibacteriaceae</taxon>
        <taxon>Sulfuritalea</taxon>
    </lineage>
</organism>
<proteinExistence type="inferred from homology"/>
<dbReference type="InterPro" id="IPR039246">
    <property type="entry name" value="Flagellar_FlgA"/>
</dbReference>
<comment type="function">
    <text evidence="4">Involved in the assembly process of the P-ring formation. It may associate with FlgF on the rod constituting a structure essential for the P-ring assembly or may act as a modulator protein for the P-ring assembly.</text>
</comment>
<gene>
    <name evidence="6" type="ORF">SUTH_00916</name>
</gene>
<feature type="domain" description="SAF" evidence="5">
    <location>
        <begin position="103"/>
        <end position="165"/>
    </location>
</feature>
<dbReference type="CDD" id="cd11614">
    <property type="entry name" value="SAF_CpaB_FlgA_like"/>
    <property type="match status" value="1"/>
</dbReference>
<dbReference type="InterPro" id="IPR041231">
    <property type="entry name" value="FlgA_N"/>
</dbReference>
<evidence type="ECO:0000256" key="4">
    <source>
        <dbReference type="RuleBase" id="RU362063"/>
    </source>
</evidence>
<evidence type="ECO:0000256" key="2">
    <source>
        <dbReference type="ARBA" id="ARBA00022729"/>
    </source>
</evidence>
<keyword evidence="6" id="KW-0282">Flagellum</keyword>
<dbReference type="STRING" id="1223802.SUTH_00916"/>
<evidence type="ECO:0000256" key="3">
    <source>
        <dbReference type="ARBA" id="ARBA00022764"/>
    </source>
</evidence>
<dbReference type="GO" id="GO:0044780">
    <property type="term" value="P:bacterial-type flagellum assembly"/>
    <property type="evidence" value="ECO:0007669"/>
    <property type="project" value="InterPro"/>
</dbReference>
<sequence>MRALPSLLAALVLCVSGPSVLAADSSAIRRAVDEFLLVQIKGLPGTASYSIGNIDAERLAGACEGFDVSMGNGARPWGRTQVVVRCRGGTWSLWVPVQIRVVAEYLVIARPINAGQNLTDADIRPQLGELSDLPNGVLMNKDQAIGRAAIASLAAGRPLRADMLRQPTVVQAGQSVKIVGKGSGFQVTNEGRALTNAVVGQVTQVRLNSGQILSGVVRADGTVEIRF</sequence>
<evidence type="ECO:0000313" key="6">
    <source>
        <dbReference type="EMBL" id="BAO28722.1"/>
    </source>
</evidence>
<feature type="chain" id="PRO_5005149487" description="Flagella basal body P-ring formation protein FlgA" evidence="4">
    <location>
        <begin position="23"/>
        <end position="227"/>
    </location>
</feature>
<protein>
    <recommendedName>
        <fullName evidence="4">Flagella basal body P-ring formation protein FlgA</fullName>
    </recommendedName>
</protein>
<keyword evidence="6" id="KW-0969">Cilium</keyword>
<dbReference type="Gene3D" id="3.90.1210.10">
    <property type="entry name" value="Antifreeze-like/N-acetylneuraminic acid synthase C-terminal domain"/>
    <property type="match status" value="1"/>
</dbReference>
<dbReference type="Pfam" id="PF13144">
    <property type="entry name" value="ChapFlgA"/>
    <property type="match status" value="1"/>
</dbReference>
<accession>W0SCQ4</accession>
<dbReference type="InterPro" id="IPR013974">
    <property type="entry name" value="SAF"/>
</dbReference>
<dbReference type="HOGENOM" id="CLU_070510_2_1_4"/>
<keyword evidence="6" id="KW-0966">Cell projection</keyword>
<dbReference type="PANTHER" id="PTHR36307:SF1">
    <property type="entry name" value="FLAGELLA BASAL BODY P-RING FORMATION PROTEIN FLGA"/>
    <property type="match status" value="1"/>
</dbReference>
<dbReference type="GO" id="GO:0042597">
    <property type="term" value="C:periplasmic space"/>
    <property type="evidence" value="ECO:0007669"/>
    <property type="project" value="UniProtKB-SubCell"/>
</dbReference>
<feature type="signal peptide" evidence="4">
    <location>
        <begin position="1"/>
        <end position="22"/>
    </location>
</feature>
<dbReference type="NCBIfam" id="TIGR03170">
    <property type="entry name" value="flgA_cterm"/>
    <property type="match status" value="1"/>
</dbReference>
<keyword evidence="7" id="KW-1185">Reference proteome</keyword>
<evidence type="ECO:0000313" key="7">
    <source>
        <dbReference type="Proteomes" id="UP000031637"/>
    </source>
</evidence>
<evidence type="ECO:0000256" key="1">
    <source>
        <dbReference type="ARBA" id="ARBA00004418"/>
    </source>
</evidence>
<keyword evidence="4" id="KW-1005">Bacterial flagellum biogenesis</keyword>
<dbReference type="AlphaFoldDB" id="W0SCQ4"/>